<sequence>MILTLSHTKYTLYQTELYQTLLLIMKLIYGVVLLLRLLPIVFSVKYKMIYQGHEFCADPDPPYEEPKKLDVSLDLINNNDKLYYNANITVKEKLSGYLWRFKIGFEKSGKVIYENDFKGLNCKSFIFKVISGISNIKYDPDTCDIFKGSYSINKLEVSTLDKAVNLLPTRRIGINVYFLIQKTHEQTLIIMKLNFKTIIALQFVISMVFCVKYKMYYKGDEFCTDPDPPYEVPRKVDVSLSVVNNSDKFFYNANISVKEDLSGYVWRYKRGYEKDGKIIYENDLKGLSCKSFIFKLIYGMSTIKYDHKTCDILKGNYSFRNLEVSKIDRAAVFLPTRMLGVNAYFLSYYKPGGTCFCLESKVLFVKV</sequence>
<name>A0A2H1W1G1_SPOFR</name>
<dbReference type="AlphaFoldDB" id="A0A2H1W1G1"/>
<keyword evidence="1" id="KW-0812">Transmembrane</keyword>
<keyword evidence="1" id="KW-0472">Membrane</keyword>
<keyword evidence="1" id="KW-1133">Transmembrane helix</keyword>
<reference evidence="2" key="1">
    <citation type="submission" date="2016-07" db="EMBL/GenBank/DDBJ databases">
        <authorList>
            <person name="Bretaudeau A."/>
        </authorList>
    </citation>
    <scope>NUCLEOTIDE SEQUENCE</scope>
    <source>
        <strain evidence="2">Rice</strain>
        <tissue evidence="2">Whole body</tissue>
    </source>
</reference>
<accession>A0A2H1W1G1</accession>
<evidence type="ECO:0000313" key="2">
    <source>
        <dbReference type="EMBL" id="SOQ46935.1"/>
    </source>
</evidence>
<proteinExistence type="predicted"/>
<organism evidence="2">
    <name type="scientific">Spodoptera frugiperda</name>
    <name type="common">Fall armyworm</name>
    <dbReference type="NCBI Taxonomy" id="7108"/>
    <lineage>
        <taxon>Eukaryota</taxon>
        <taxon>Metazoa</taxon>
        <taxon>Ecdysozoa</taxon>
        <taxon>Arthropoda</taxon>
        <taxon>Hexapoda</taxon>
        <taxon>Insecta</taxon>
        <taxon>Pterygota</taxon>
        <taxon>Neoptera</taxon>
        <taxon>Endopterygota</taxon>
        <taxon>Lepidoptera</taxon>
        <taxon>Glossata</taxon>
        <taxon>Ditrysia</taxon>
        <taxon>Noctuoidea</taxon>
        <taxon>Noctuidae</taxon>
        <taxon>Amphipyrinae</taxon>
        <taxon>Spodoptera</taxon>
    </lineage>
</organism>
<gene>
    <name evidence="2" type="ORF">SFRICE_018078</name>
</gene>
<protein>
    <submittedName>
        <fullName evidence="2">SFRICE_018078</fullName>
    </submittedName>
</protein>
<dbReference type="EMBL" id="ODYU01005756">
    <property type="protein sequence ID" value="SOQ46935.1"/>
    <property type="molecule type" value="Genomic_DNA"/>
</dbReference>
<feature type="transmembrane region" description="Helical" evidence="1">
    <location>
        <begin position="20"/>
        <end position="38"/>
    </location>
</feature>
<evidence type="ECO:0000256" key="1">
    <source>
        <dbReference type="SAM" id="Phobius"/>
    </source>
</evidence>